<protein>
    <submittedName>
        <fullName evidence="1">Uncharacterized protein</fullName>
    </submittedName>
</protein>
<keyword evidence="2" id="KW-1185">Reference proteome</keyword>
<dbReference type="AlphaFoldDB" id="A0A1X4XVL3"/>
<dbReference type="STRING" id="1562698.DESAMIL20_1139"/>
<gene>
    <name evidence="1" type="ORF">DESAMIL20_1139</name>
</gene>
<dbReference type="EMBL" id="MDSU01000018">
    <property type="protein sequence ID" value="OSS41586.1"/>
    <property type="molecule type" value="Genomic_DNA"/>
</dbReference>
<comment type="caution">
    <text evidence="1">The sequence shown here is derived from an EMBL/GenBank/DDBJ whole genome shotgun (WGS) entry which is preliminary data.</text>
</comment>
<dbReference type="Proteomes" id="UP000194141">
    <property type="component" value="Unassembled WGS sequence"/>
</dbReference>
<reference evidence="1 2" key="1">
    <citation type="journal article" date="2017" name="Front. Microbiol.">
        <title>Genome Sequence of Desulfurella amilsii Strain TR1 and Comparative Genomics of Desulfurellaceae Family.</title>
        <authorList>
            <person name="Florentino A.P."/>
            <person name="Stams A.J."/>
            <person name="Sanchez-Andrea I."/>
        </authorList>
    </citation>
    <scope>NUCLEOTIDE SEQUENCE [LARGE SCALE GENOMIC DNA]</scope>
    <source>
        <strain evidence="1 2">TR1</strain>
    </source>
</reference>
<organism evidence="1 2">
    <name type="scientific">Desulfurella amilsii</name>
    <dbReference type="NCBI Taxonomy" id="1562698"/>
    <lineage>
        <taxon>Bacteria</taxon>
        <taxon>Pseudomonadati</taxon>
        <taxon>Campylobacterota</taxon>
        <taxon>Desulfurellia</taxon>
        <taxon>Desulfurellales</taxon>
        <taxon>Desulfurellaceae</taxon>
        <taxon>Desulfurella</taxon>
    </lineage>
</organism>
<sequence>MSVLYTTYKASYINVYNLFSRTPAAQKDSFVTQVGLPAKRYFAPGAFPPFGSDFMLSAYLNTAAGTARESHPPSLELATVYF</sequence>
<proteinExistence type="predicted"/>
<evidence type="ECO:0000313" key="2">
    <source>
        <dbReference type="Proteomes" id="UP000194141"/>
    </source>
</evidence>
<name>A0A1X4XVL3_9BACT</name>
<accession>A0A1X4XVL3</accession>
<evidence type="ECO:0000313" key="1">
    <source>
        <dbReference type="EMBL" id="OSS41586.1"/>
    </source>
</evidence>